<dbReference type="RefSeq" id="WP_177172057.1">
    <property type="nucleotide sequence ID" value="NZ_FNUV01000001.1"/>
</dbReference>
<evidence type="ECO:0000313" key="2">
    <source>
        <dbReference type="Proteomes" id="UP000236735"/>
    </source>
</evidence>
<evidence type="ECO:0008006" key="3">
    <source>
        <dbReference type="Google" id="ProtNLM"/>
    </source>
</evidence>
<dbReference type="Proteomes" id="UP000236735">
    <property type="component" value="Unassembled WGS sequence"/>
</dbReference>
<organism evidence="1 2">
    <name type="scientific">Xylanibacter ruminicola</name>
    <name type="common">Prevotella ruminicola</name>
    <dbReference type="NCBI Taxonomy" id="839"/>
    <lineage>
        <taxon>Bacteria</taxon>
        <taxon>Pseudomonadati</taxon>
        <taxon>Bacteroidota</taxon>
        <taxon>Bacteroidia</taxon>
        <taxon>Bacteroidales</taxon>
        <taxon>Prevotellaceae</taxon>
        <taxon>Xylanibacter</taxon>
    </lineage>
</organism>
<sequence length="58" mass="6552">MTRQQLAQCAGISAKTLKNWMKPFEQELMAMGMPQGKGLLPPNVVRWLAEKYCIDIEG</sequence>
<name>A0A1H5S1C4_XYLRU</name>
<accession>A0A1H5S1C4</accession>
<reference evidence="1 2" key="1">
    <citation type="submission" date="2016-10" db="EMBL/GenBank/DDBJ databases">
        <authorList>
            <person name="de Groot N.N."/>
        </authorList>
    </citation>
    <scope>NUCLEOTIDE SEQUENCE [LARGE SCALE GENOMIC DNA]</scope>
    <source>
        <strain evidence="1 2">AR32</strain>
    </source>
</reference>
<evidence type="ECO:0000313" key="1">
    <source>
        <dbReference type="EMBL" id="SEF44412.1"/>
    </source>
</evidence>
<protein>
    <recommendedName>
        <fullName evidence="3">Helix-turn-helix domain-containing protein</fullName>
    </recommendedName>
</protein>
<dbReference type="AlphaFoldDB" id="A0A1H5S1C4"/>
<dbReference type="EMBL" id="FNUV01000001">
    <property type="protein sequence ID" value="SEF44412.1"/>
    <property type="molecule type" value="Genomic_DNA"/>
</dbReference>
<proteinExistence type="predicted"/>
<gene>
    <name evidence="1" type="ORF">SAMN05216354_0460</name>
</gene>